<keyword evidence="4" id="KW-0507">mRNA processing</keyword>
<dbReference type="InterPro" id="IPR019175">
    <property type="entry name" value="Prp31_C"/>
</dbReference>
<comment type="subcellular location">
    <subcellularLocation>
        <location evidence="1">Nucleus</location>
    </subcellularLocation>
</comment>
<name>A0ABY6JY87_9ARAC</name>
<evidence type="ECO:0000256" key="9">
    <source>
        <dbReference type="ARBA" id="ARBA00023274"/>
    </source>
</evidence>
<protein>
    <recommendedName>
        <fullName evidence="3">U4/U6 small nuclear ribonucleoprotein Prp31</fullName>
    </recommendedName>
    <alternativeName>
        <fullName evidence="10">Pre-mRNA-processing factor 31</fullName>
    </alternativeName>
</protein>
<evidence type="ECO:0000256" key="12">
    <source>
        <dbReference type="SAM" id="MobiDB-lite"/>
    </source>
</evidence>
<evidence type="ECO:0000256" key="2">
    <source>
        <dbReference type="ARBA" id="ARBA00005572"/>
    </source>
</evidence>
<feature type="domain" description="Nop" evidence="13">
    <location>
        <begin position="527"/>
        <end position="645"/>
    </location>
</feature>
<dbReference type="PROSITE" id="PS51358">
    <property type="entry name" value="NOP"/>
    <property type="match status" value="1"/>
</dbReference>
<evidence type="ECO:0000256" key="5">
    <source>
        <dbReference type="ARBA" id="ARBA00022728"/>
    </source>
</evidence>
<feature type="region of interest" description="Disordered" evidence="12">
    <location>
        <begin position="655"/>
        <end position="676"/>
    </location>
</feature>
<dbReference type="PANTHER" id="PTHR13904">
    <property type="entry name" value="PRE-MRNA SPLICING FACTOR PRP31"/>
    <property type="match status" value="1"/>
</dbReference>
<reference evidence="14 15" key="1">
    <citation type="submission" date="2022-01" db="EMBL/GenBank/DDBJ databases">
        <title>A chromosomal length assembly of Cordylochernes scorpioides.</title>
        <authorList>
            <person name="Zeh D."/>
            <person name="Zeh J."/>
        </authorList>
    </citation>
    <scope>NUCLEOTIDE SEQUENCE [LARGE SCALE GENOMIC DNA]</scope>
    <source>
        <strain evidence="14">IN4F17</strain>
        <tissue evidence="14">Whole Body</tissue>
    </source>
</reference>
<evidence type="ECO:0000256" key="10">
    <source>
        <dbReference type="ARBA" id="ARBA00030766"/>
    </source>
</evidence>
<evidence type="ECO:0000256" key="6">
    <source>
        <dbReference type="ARBA" id="ARBA00022884"/>
    </source>
</evidence>
<organism evidence="14 15">
    <name type="scientific">Cordylochernes scorpioides</name>
    <dbReference type="NCBI Taxonomy" id="51811"/>
    <lineage>
        <taxon>Eukaryota</taxon>
        <taxon>Metazoa</taxon>
        <taxon>Ecdysozoa</taxon>
        <taxon>Arthropoda</taxon>
        <taxon>Chelicerata</taxon>
        <taxon>Arachnida</taxon>
        <taxon>Pseudoscorpiones</taxon>
        <taxon>Cheliferoidea</taxon>
        <taxon>Chernetidae</taxon>
        <taxon>Cordylochernes</taxon>
    </lineage>
</organism>
<comment type="function">
    <text evidence="11">Involved in pre-mRNA splicing as component of the spliceosome. Required for the assembly of the U4/U5/U6 tri-snRNP complex, one of the building blocks of the spliceosome.</text>
</comment>
<keyword evidence="15" id="KW-1185">Reference proteome</keyword>
<comment type="similarity">
    <text evidence="2">Belongs to the PRP31 family.</text>
</comment>
<dbReference type="InterPro" id="IPR002687">
    <property type="entry name" value="Nop_dom"/>
</dbReference>
<evidence type="ECO:0000313" key="15">
    <source>
        <dbReference type="Proteomes" id="UP001235939"/>
    </source>
</evidence>
<evidence type="ECO:0000259" key="13">
    <source>
        <dbReference type="PROSITE" id="PS51358"/>
    </source>
</evidence>
<dbReference type="InterPro" id="IPR027105">
    <property type="entry name" value="Prp31"/>
</dbReference>
<dbReference type="InterPro" id="IPR042239">
    <property type="entry name" value="Nop_C"/>
</dbReference>
<dbReference type="Proteomes" id="UP001235939">
    <property type="component" value="Chromosome 01"/>
</dbReference>
<dbReference type="InterPro" id="IPR036070">
    <property type="entry name" value="Nop_dom_sf"/>
</dbReference>
<dbReference type="Gene3D" id="1.10.246.90">
    <property type="entry name" value="Nop domain"/>
    <property type="match status" value="1"/>
</dbReference>
<evidence type="ECO:0000313" key="14">
    <source>
        <dbReference type="EMBL" id="UYV61488.1"/>
    </source>
</evidence>
<proteinExistence type="inferred from homology"/>
<gene>
    <name evidence="14" type="ORF">LAZ67_1005038</name>
</gene>
<dbReference type="InterPro" id="IPR012976">
    <property type="entry name" value="NOSIC"/>
</dbReference>
<evidence type="ECO:0000256" key="7">
    <source>
        <dbReference type="ARBA" id="ARBA00023187"/>
    </source>
</evidence>
<dbReference type="SUPFAM" id="SSF89124">
    <property type="entry name" value="Nop domain"/>
    <property type="match status" value="1"/>
</dbReference>
<keyword evidence="8" id="KW-0539">Nucleus</keyword>
<dbReference type="Pfam" id="PF09785">
    <property type="entry name" value="Prp31_C"/>
    <property type="match status" value="1"/>
</dbReference>
<dbReference type="Gene3D" id="1.10.287.4070">
    <property type="match status" value="1"/>
</dbReference>
<keyword evidence="5" id="KW-0747">Spliceosome</keyword>
<evidence type="ECO:0000256" key="8">
    <source>
        <dbReference type="ARBA" id="ARBA00023242"/>
    </source>
</evidence>
<accession>A0ABY6JY87</accession>
<dbReference type="EMBL" id="CP092863">
    <property type="protein sequence ID" value="UYV61488.1"/>
    <property type="molecule type" value="Genomic_DNA"/>
</dbReference>
<dbReference type="PANTHER" id="PTHR13904:SF0">
    <property type="entry name" value="U4_U6 SMALL NUCLEAR RIBONUCLEOPROTEIN PRP31"/>
    <property type="match status" value="1"/>
</dbReference>
<dbReference type="Pfam" id="PF01798">
    <property type="entry name" value="Nop"/>
    <property type="match status" value="1"/>
</dbReference>
<evidence type="ECO:0000256" key="4">
    <source>
        <dbReference type="ARBA" id="ARBA00022664"/>
    </source>
</evidence>
<keyword evidence="7" id="KW-0508">mRNA splicing</keyword>
<keyword evidence="6" id="KW-0694">RNA-binding</keyword>
<evidence type="ECO:0000256" key="1">
    <source>
        <dbReference type="ARBA" id="ARBA00004123"/>
    </source>
</evidence>
<dbReference type="SMART" id="SM00931">
    <property type="entry name" value="NOSIC"/>
    <property type="match status" value="1"/>
</dbReference>
<evidence type="ECO:0000256" key="3">
    <source>
        <dbReference type="ARBA" id="ARBA00013538"/>
    </source>
</evidence>
<feature type="compositionally biased region" description="Basic residues" evidence="12">
    <location>
        <begin position="664"/>
        <end position="675"/>
    </location>
</feature>
<evidence type="ECO:0000256" key="11">
    <source>
        <dbReference type="ARBA" id="ARBA00045397"/>
    </source>
</evidence>
<keyword evidence="9" id="KW-0687">Ribonucleoprotein</keyword>
<sequence>MINGGALINDIIGGTLINDINGGILINDIIGGTLINDIIGGTLINDIIGGTLINDIIIGRILINDIIGGTLINDIIIGGILINHIIIGGIILINEIIIRGIILTNSWRVSPIIQLGPMELMMRQGAGQLGPMELMMRQRAWQLGPMELMVRQRAGKLGPMELMVRQRAGKLGPMELMVRQRAGKLGPMELMVRQRAGKLGPMELMVRQRAGQLGPIELMVCHLGGGISLGLHFRIALPSGGAVVLQSTCGPELWFMERRLCNLLHLKLQLEPCTLSKFINNIEFRFEILLLFFTQLGIVSVVKHSECGSCSLVPCHLNGGTTSTEGVITEGECNKQELLICGERRMMPLAARYDRPSLENDNIIIIYLTSKIFIATLIDSDKFKRVISSIRTIRQGGDPGEYQLTVDANNLVADIDNEIKTIYNFIKTIYSKRLPNLDTIVPNVLDYIYTAKEIANDLDNVRNNYKLIELVSQPKMMAISILASTIKSQLLSQEELNRIYESCDMADELNNFKKEIYTFVESQMCYIAPNLSAIVGTSIAAQLMGMAGGLDKLARYPSCNVLLMGAENDRQWGISATEELPHAGLIYKCCVVLKTPLAFRRKIARHLANKCVLAARVDCSHEYKDGSFGLRMREEAENKLEKFLAPPPVKQIKPLPAPIELPKNKRGGRRARKMKERYAPTELRKRANRMTFAAIDEDAYQEDLGLSLGQIKKGGTGRIRAAQVDEKTKVKISKTLKKRDQGWERKAESKINKYFSNTAGFQHVGNK</sequence>